<organism evidence="2">
    <name type="scientific">Setaria italica</name>
    <name type="common">Foxtail millet</name>
    <name type="synonym">Panicum italicum</name>
    <dbReference type="NCBI Taxonomy" id="4555"/>
    <lineage>
        <taxon>Eukaryota</taxon>
        <taxon>Viridiplantae</taxon>
        <taxon>Streptophyta</taxon>
        <taxon>Embryophyta</taxon>
        <taxon>Tracheophyta</taxon>
        <taxon>Spermatophyta</taxon>
        <taxon>Magnoliopsida</taxon>
        <taxon>Liliopsida</taxon>
        <taxon>Poales</taxon>
        <taxon>Poaceae</taxon>
        <taxon>PACMAD clade</taxon>
        <taxon>Panicoideae</taxon>
        <taxon>Panicodae</taxon>
        <taxon>Paniceae</taxon>
        <taxon>Cenchrinae</taxon>
        <taxon>Setaria</taxon>
    </lineage>
</organism>
<proteinExistence type="predicted"/>
<feature type="compositionally biased region" description="Basic residues" evidence="1">
    <location>
        <begin position="64"/>
        <end position="76"/>
    </location>
</feature>
<evidence type="ECO:0000256" key="1">
    <source>
        <dbReference type="SAM" id="MobiDB-lite"/>
    </source>
</evidence>
<gene>
    <name evidence="2" type="ORF">SETIT_8G036200v2</name>
</gene>
<feature type="region of interest" description="Disordered" evidence="1">
    <location>
        <begin position="1"/>
        <end position="104"/>
    </location>
</feature>
<name>A0A368S3V0_SETIT</name>
<evidence type="ECO:0000313" key="2">
    <source>
        <dbReference type="EMBL" id="RCV37102.1"/>
    </source>
</evidence>
<feature type="non-terminal residue" evidence="2">
    <location>
        <position position="1"/>
    </location>
</feature>
<accession>A0A368S3V0</accession>
<reference evidence="2" key="1">
    <citation type="journal article" date="2012" name="Nat. Biotechnol.">
        <title>Reference genome sequence of the model plant Setaria.</title>
        <authorList>
            <person name="Bennetzen J.L."/>
            <person name="Schmutz J."/>
            <person name="Wang H."/>
            <person name="Percifield R."/>
            <person name="Hawkins J."/>
            <person name="Pontaroli A.C."/>
            <person name="Estep M."/>
            <person name="Feng L."/>
            <person name="Vaughn J.N."/>
            <person name="Grimwood J."/>
            <person name="Jenkins J."/>
            <person name="Barry K."/>
            <person name="Lindquist E."/>
            <person name="Hellsten U."/>
            <person name="Deshpande S."/>
            <person name="Wang X."/>
            <person name="Wu X."/>
            <person name="Mitros T."/>
            <person name="Triplett J."/>
            <person name="Yang X."/>
            <person name="Ye C.Y."/>
            <person name="Mauro-Herrera M."/>
            <person name="Wang L."/>
            <person name="Li P."/>
            <person name="Sharma M."/>
            <person name="Sharma R."/>
            <person name="Ronald P.C."/>
            <person name="Panaud O."/>
            <person name="Kellogg E.A."/>
            <person name="Brutnell T.P."/>
            <person name="Doust A.N."/>
            <person name="Tuskan G.A."/>
            <person name="Rokhsar D."/>
            <person name="Devos K.M."/>
        </authorList>
    </citation>
    <scope>NUCLEOTIDE SEQUENCE [LARGE SCALE GENOMIC DNA]</scope>
    <source>
        <strain evidence="2">Yugu1</strain>
    </source>
</reference>
<protein>
    <submittedName>
        <fullName evidence="2">Uncharacterized protein</fullName>
    </submittedName>
</protein>
<reference evidence="2" key="2">
    <citation type="submission" date="2015-07" db="EMBL/GenBank/DDBJ databases">
        <authorList>
            <person name="Noorani M."/>
        </authorList>
    </citation>
    <scope>NUCLEOTIDE SEQUENCE</scope>
    <source>
        <strain evidence="2">Yugu1</strain>
    </source>
</reference>
<sequence>SSPNGGEGVARARGGPRACGGGLQGVRDGSPPRRRNAAVAPGESLRRCPRGGLPAREREDGPRRRPAQRRPPRRPPGRTAANPGEGPTAARKGSQGSWCRPAPGARSLALSRVVVILAFV</sequence>
<dbReference type="EMBL" id="CM003535">
    <property type="protein sequence ID" value="RCV37102.1"/>
    <property type="molecule type" value="Genomic_DNA"/>
</dbReference>
<dbReference type="AlphaFoldDB" id="A0A368S3V0"/>